<dbReference type="PANTHER" id="PTHR21261">
    <property type="entry name" value="BEAT PROTEIN"/>
    <property type="match status" value="1"/>
</dbReference>
<dbReference type="InterPro" id="IPR036179">
    <property type="entry name" value="Ig-like_dom_sf"/>
</dbReference>
<evidence type="ECO:0000313" key="2">
    <source>
        <dbReference type="Proteomes" id="UP001107558"/>
    </source>
</evidence>
<dbReference type="Proteomes" id="UP001107558">
    <property type="component" value="Chromosome 3"/>
</dbReference>
<sequence length="149" mass="16823">MSNHAIRIHAHEEFAIIKKVLLRHSNLTVDHASKGLKNLTLSVYPEVIRRGQSAQLHCNFEAFDTPLYSVKYYRGSFEFYRYTPFEHPPGKTFFFNANIKVDLSVSNASHVTLRNVDFNLNGNVSCELTTEAPNYSTATATSVLQVVGE</sequence>
<name>A0A9J6BKB1_POLVA</name>
<organism evidence="1 2">
    <name type="scientific">Polypedilum vanderplanki</name>
    <name type="common">Sleeping chironomid midge</name>
    <dbReference type="NCBI Taxonomy" id="319348"/>
    <lineage>
        <taxon>Eukaryota</taxon>
        <taxon>Metazoa</taxon>
        <taxon>Ecdysozoa</taxon>
        <taxon>Arthropoda</taxon>
        <taxon>Hexapoda</taxon>
        <taxon>Insecta</taxon>
        <taxon>Pterygota</taxon>
        <taxon>Neoptera</taxon>
        <taxon>Endopterygota</taxon>
        <taxon>Diptera</taxon>
        <taxon>Nematocera</taxon>
        <taxon>Chironomoidea</taxon>
        <taxon>Chironomidae</taxon>
        <taxon>Chironominae</taxon>
        <taxon>Polypedilum</taxon>
        <taxon>Polypedilum</taxon>
    </lineage>
</organism>
<keyword evidence="2" id="KW-1185">Reference proteome</keyword>
<accession>A0A9J6BKB1</accession>
<proteinExistence type="predicted"/>
<dbReference type="Gene3D" id="2.60.40.10">
    <property type="entry name" value="Immunoglobulins"/>
    <property type="match status" value="1"/>
</dbReference>
<comment type="caution">
    <text evidence="1">The sequence shown here is derived from an EMBL/GenBank/DDBJ whole genome shotgun (WGS) entry which is preliminary data.</text>
</comment>
<dbReference type="OrthoDB" id="196393at2759"/>
<protein>
    <recommendedName>
        <fullName evidence="3">Ig-like domain-containing protein</fullName>
    </recommendedName>
</protein>
<reference evidence="1" key="1">
    <citation type="submission" date="2021-03" db="EMBL/GenBank/DDBJ databases">
        <title>Chromosome level genome of the anhydrobiotic midge Polypedilum vanderplanki.</title>
        <authorList>
            <person name="Yoshida Y."/>
            <person name="Kikawada T."/>
            <person name="Gusev O."/>
        </authorList>
    </citation>
    <scope>NUCLEOTIDE SEQUENCE</scope>
    <source>
        <strain evidence="1">NIAS01</strain>
        <tissue evidence="1">Whole body or cell culture</tissue>
    </source>
</reference>
<evidence type="ECO:0000313" key="1">
    <source>
        <dbReference type="EMBL" id="KAG5670186.1"/>
    </source>
</evidence>
<dbReference type="EMBL" id="JADBJN010000003">
    <property type="protein sequence ID" value="KAG5670186.1"/>
    <property type="molecule type" value="Genomic_DNA"/>
</dbReference>
<dbReference type="InterPro" id="IPR013783">
    <property type="entry name" value="Ig-like_fold"/>
</dbReference>
<gene>
    <name evidence="1" type="ORF">PVAND_000466</name>
</gene>
<dbReference type="SUPFAM" id="SSF48726">
    <property type="entry name" value="Immunoglobulin"/>
    <property type="match status" value="1"/>
</dbReference>
<evidence type="ECO:0008006" key="3">
    <source>
        <dbReference type="Google" id="ProtNLM"/>
    </source>
</evidence>
<dbReference type="AlphaFoldDB" id="A0A9J6BKB1"/>
<dbReference type="PANTHER" id="PTHR21261:SF6">
    <property type="entry name" value="BEATEN PATH IIA-RELATED"/>
    <property type="match status" value="1"/>
</dbReference>